<evidence type="ECO:0000313" key="2">
    <source>
        <dbReference type="Proteomes" id="UP000318571"/>
    </source>
</evidence>
<dbReference type="Proteomes" id="UP000318571">
    <property type="component" value="Chromosome 12"/>
</dbReference>
<reference evidence="1 2" key="1">
    <citation type="journal article" date="2018" name="Nat. Ecol. Evol.">
        <title>Genomic signatures of mitonuclear coevolution across populations of Tigriopus californicus.</title>
        <authorList>
            <person name="Barreto F.S."/>
            <person name="Watson E.T."/>
            <person name="Lima T.G."/>
            <person name="Willett C.S."/>
            <person name="Edmands S."/>
            <person name="Li W."/>
            <person name="Burton R.S."/>
        </authorList>
    </citation>
    <scope>NUCLEOTIDE SEQUENCE [LARGE SCALE GENOMIC DNA]</scope>
    <source>
        <strain evidence="1 2">San Diego</strain>
    </source>
</reference>
<proteinExistence type="predicted"/>
<dbReference type="EMBL" id="VCGU01000001">
    <property type="protein sequence ID" value="TRY80681.1"/>
    <property type="molecule type" value="Genomic_DNA"/>
</dbReference>
<evidence type="ECO:0000313" key="1">
    <source>
        <dbReference type="EMBL" id="TRY80681.1"/>
    </source>
</evidence>
<dbReference type="AlphaFoldDB" id="A0A553PSM4"/>
<sequence length="273" mass="30935">QNEAADALSRHPVGQPEARDVVDDEVDFDGSITHACTPAMIRSATSVDPIDPLLQDLKSHSNRCSIHRELKALIQNGFPNTKSLLSPSMKPYWRVRHELTIDEDALLSYCNTLCHRDGKSPAEQLFDIPIRDGLPAHRTSFGKHHQIASSQLDRLWATLLLYLIPKRTNGRSMEQSSRSENIGDTSSKLHQEQYCVEIGNFCGNVTQCQFLLNWFRQTPSPLRLILGRLHPLKRHQPIRLANVLPDLFVLNELGGNLNVWDIDIHLLILCFQV</sequence>
<protein>
    <submittedName>
        <fullName evidence="1">Uncharacterized protein</fullName>
    </submittedName>
</protein>
<name>A0A553PSM4_TIGCA</name>
<feature type="non-terminal residue" evidence="1">
    <location>
        <position position="1"/>
    </location>
</feature>
<comment type="caution">
    <text evidence="1">The sequence shown here is derived from an EMBL/GenBank/DDBJ whole genome shotgun (WGS) entry which is preliminary data.</text>
</comment>
<accession>A0A553PSM4</accession>
<keyword evidence="2" id="KW-1185">Reference proteome</keyword>
<feature type="non-terminal residue" evidence="1">
    <location>
        <position position="273"/>
    </location>
</feature>
<gene>
    <name evidence="1" type="ORF">TCAL_07743</name>
</gene>
<organism evidence="1 2">
    <name type="scientific">Tigriopus californicus</name>
    <name type="common">Marine copepod</name>
    <dbReference type="NCBI Taxonomy" id="6832"/>
    <lineage>
        <taxon>Eukaryota</taxon>
        <taxon>Metazoa</taxon>
        <taxon>Ecdysozoa</taxon>
        <taxon>Arthropoda</taxon>
        <taxon>Crustacea</taxon>
        <taxon>Multicrustacea</taxon>
        <taxon>Hexanauplia</taxon>
        <taxon>Copepoda</taxon>
        <taxon>Harpacticoida</taxon>
        <taxon>Harpacticidae</taxon>
        <taxon>Tigriopus</taxon>
    </lineage>
</organism>